<dbReference type="PANTHER" id="PTHR43792">
    <property type="entry name" value="GNAT FAMILY, PUTATIVE (AFU_ORTHOLOGUE AFUA_3G00765)-RELATED-RELATED"/>
    <property type="match status" value="1"/>
</dbReference>
<gene>
    <name evidence="5" type="ORF">JOC49_000749</name>
</gene>
<dbReference type="EC" id="2.3.1.267" evidence="5"/>
<organism evidence="5 6">
    <name type="scientific">Fusibacter tunisiensis</name>
    <dbReference type="NCBI Taxonomy" id="1008308"/>
    <lineage>
        <taxon>Bacteria</taxon>
        <taxon>Bacillati</taxon>
        <taxon>Bacillota</taxon>
        <taxon>Clostridia</taxon>
        <taxon>Eubacteriales</taxon>
        <taxon>Eubacteriales Family XII. Incertae Sedis</taxon>
        <taxon>Fusibacter</taxon>
    </lineage>
</organism>
<dbReference type="PROSITE" id="PS51186">
    <property type="entry name" value="GNAT"/>
    <property type="match status" value="1"/>
</dbReference>
<dbReference type="Proteomes" id="UP000767854">
    <property type="component" value="Unassembled WGS sequence"/>
</dbReference>
<evidence type="ECO:0000256" key="3">
    <source>
        <dbReference type="ARBA" id="ARBA00038502"/>
    </source>
</evidence>
<dbReference type="RefSeq" id="WP_204662502.1">
    <property type="nucleotide sequence ID" value="NZ_JAFBDT010000004.1"/>
</dbReference>
<evidence type="ECO:0000256" key="1">
    <source>
        <dbReference type="ARBA" id="ARBA00022679"/>
    </source>
</evidence>
<name>A0ABS2MPB1_9FIRM</name>
<dbReference type="GO" id="GO:0008999">
    <property type="term" value="F:protein-N-terminal-alanine acetyltransferase activity"/>
    <property type="evidence" value="ECO:0007669"/>
    <property type="project" value="UniProtKB-EC"/>
</dbReference>
<keyword evidence="1 5" id="KW-0808">Transferase</keyword>
<reference evidence="5 6" key="1">
    <citation type="submission" date="2021-01" db="EMBL/GenBank/DDBJ databases">
        <title>Genomic Encyclopedia of Type Strains, Phase IV (KMG-IV): sequencing the most valuable type-strain genomes for metagenomic binning, comparative biology and taxonomic classification.</title>
        <authorList>
            <person name="Goeker M."/>
        </authorList>
    </citation>
    <scope>NUCLEOTIDE SEQUENCE [LARGE SCALE GENOMIC DNA]</scope>
    <source>
        <strain evidence="5 6">DSM 24436</strain>
    </source>
</reference>
<keyword evidence="6" id="KW-1185">Reference proteome</keyword>
<comment type="caution">
    <text evidence="5">The sequence shown here is derived from an EMBL/GenBank/DDBJ whole genome shotgun (WGS) entry which is preliminary data.</text>
</comment>
<dbReference type="SUPFAM" id="SSF55729">
    <property type="entry name" value="Acyl-CoA N-acyltransferases (Nat)"/>
    <property type="match status" value="1"/>
</dbReference>
<dbReference type="PANTHER" id="PTHR43792:SF8">
    <property type="entry name" value="[RIBOSOMAL PROTEIN US5]-ALANINE N-ACETYLTRANSFERASE"/>
    <property type="match status" value="1"/>
</dbReference>
<evidence type="ECO:0000313" key="5">
    <source>
        <dbReference type="EMBL" id="MBM7561229.1"/>
    </source>
</evidence>
<proteinExistence type="inferred from homology"/>
<evidence type="ECO:0000313" key="6">
    <source>
        <dbReference type="Proteomes" id="UP000767854"/>
    </source>
</evidence>
<feature type="domain" description="N-acetyltransferase" evidence="4">
    <location>
        <begin position="11"/>
        <end position="182"/>
    </location>
</feature>
<dbReference type="Pfam" id="PF13302">
    <property type="entry name" value="Acetyltransf_3"/>
    <property type="match status" value="1"/>
</dbReference>
<dbReference type="InterPro" id="IPR016181">
    <property type="entry name" value="Acyl_CoA_acyltransferase"/>
</dbReference>
<dbReference type="InterPro" id="IPR000182">
    <property type="entry name" value="GNAT_dom"/>
</dbReference>
<dbReference type="InterPro" id="IPR051531">
    <property type="entry name" value="N-acetyltransferase"/>
</dbReference>
<sequence length="185" mass="21910">MIKRVYETERLELRVLTPEFASVVLEFYKKNERFLMPWESQKPQGFYTDSFQTKMLELEEDAFLKGHMVRYWLFLKNNLSYAIGSVSLTNITRGAFQSCYLGYKLDENWTGKGYMTEALTLVTEIAFKAYGLHRIEATVMPRNIKSLALLKRLDFRNEGLSKSYLKINDVWEDHYRMVKLNENML</sequence>
<dbReference type="EMBL" id="JAFBDT010000004">
    <property type="protein sequence ID" value="MBM7561229.1"/>
    <property type="molecule type" value="Genomic_DNA"/>
</dbReference>
<protein>
    <submittedName>
        <fullName evidence="5">Ribosomal-protein-alanine N-acetyltransferase</fullName>
        <ecNumber evidence="5">2.3.1.267</ecNumber>
    </submittedName>
</protein>
<evidence type="ECO:0000256" key="2">
    <source>
        <dbReference type="ARBA" id="ARBA00023315"/>
    </source>
</evidence>
<evidence type="ECO:0000259" key="4">
    <source>
        <dbReference type="PROSITE" id="PS51186"/>
    </source>
</evidence>
<accession>A0ABS2MPB1</accession>
<keyword evidence="2 5" id="KW-0012">Acyltransferase</keyword>
<dbReference type="Gene3D" id="3.40.630.30">
    <property type="match status" value="1"/>
</dbReference>
<comment type="similarity">
    <text evidence="3">Belongs to the acetyltransferase family. RimJ subfamily.</text>
</comment>